<keyword evidence="2" id="KW-0812">Transmembrane</keyword>
<dbReference type="KEGG" id="tbg:TbgDal_X4050"/>
<feature type="transmembrane region" description="Helical" evidence="2">
    <location>
        <begin position="39"/>
        <end position="58"/>
    </location>
</feature>
<dbReference type="AlphaFoldDB" id="D0A227"/>
<feature type="region of interest" description="Disordered" evidence="1">
    <location>
        <begin position="1"/>
        <end position="29"/>
    </location>
</feature>
<dbReference type="RefSeq" id="XP_011777585.1">
    <property type="nucleotide sequence ID" value="XM_011779283.1"/>
</dbReference>
<proteinExistence type="predicted"/>
<dbReference type="Proteomes" id="UP000002316">
    <property type="component" value="Chromosome 10"/>
</dbReference>
<sequence length="101" mass="11434">MAMLSSNGTHSIIPPTSTHNHAHHHIAPNRVEKRDVGTLYVPLFSIFSFILSPVFSSFSHSFPSPQTLPSTHTHWIGLVALRRLDGTRRPLMVKRRDKTKQ</sequence>
<dbReference type="EMBL" id="FN554973">
    <property type="protein sequence ID" value="CBH15320.1"/>
    <property type="molecule type" value="Genomic_DNA"/>
</dbReference>
<evidence type="ECO:0000313" key="3">
    <source>
        <dbReference type="EMBL" id="CBH15320.1"/>
    </source>
</evidence>
<organism evidence="3 4">
    <name type="scientific">Trypanosoma brucei gambiense (strain MHOM/CI/86/DAL972)</name>
    <dbReference type="NCBI Taxonomy" id="679716"/>
    <lineage>
        <taxon>Eukaryota</taxon>
        <taxon>Discoba</taxon>
        <taxon>Euglenozoa</taxon>
        <taxon>Kinetoplastea</taxon>
        <taxon>Metakinetoplastina</taxon>
        <taxon>Trypanosomatida</taxon>
        <taxon>Trypanosomatidae</taxon>
        <taxon>Trypanosoma</taxon>
    </lineage>
</organism>
<protein>
    <submittedName>
        <fullName evidence="3">Uncharacterized protein</fullName>
    </submittedName>
</protein>
<feature type="compositionally biased region" description="Polar residues" evidence="1">
    <location>
        <begin position="1"/>
        <end position="19"/>
    </location>
</feature>
<gene>
    <name evidence="3" type="ORF">TbgDal_X4050</name>
</gene>
<dbReference type="GeneID" id="23865478"/>
<accession>D0A227</accession>
<evidence type="ECO:0000313" key="4">
    <source>
        <dbReference type="Proteomes" id="UP000002316"/>
    </source>
</evidence>
<keyword evidence="2" id="KW-0472">Membrane</keyword>
<evidence type="ECO:0000256" key="1">
    <source>
        <dbReference type="SAM" id="MobiDB-lite"/>
    </source>
</evidence>
<reference evidence="4" key="1">
    <citation type="journal article" date="2010" name="PLoS Negl. Trop. Dis.">
        <title>The genome sequence of Trypanosoma brucei gambiense, causative agent of chronic human african trypanosomiasis.</title>
        <authorList>
            <person name="Jackson A.P."/>
            <person name="Sanders M."/>
            <person name="Berry A."/>
            <person name="McQuillan J."/>
            <person name="Aslett M.A."/>
            <person name="Quail M.A."/>
            <person name="Chukualim B."/>
            <person name="Capewell P."/>
            <person name="MacLeod A."/>
            <person name="Melville S.E."/>
            <person name="Gibson W."/>
            <person name="Barry J.D."/>
            <person name="Berriman M."/>
            <person name="Hertz-Fowler C."/>
        </authorList>
    </citation>
    <scope>NUCLEOTIDE SEQUENCE [LARGE SCALE GENOMIC DNA]</scope>
    <source>
        <strain evidence="4">MHOM/CI/86/DAL972</strain>
    </source>
</reference>
<evidence type="ECO:0000256" key="2">
    <source>
        <dbReference type="SAM" id="Phobius"/>
    </source>
</evidence>
<name>D0A227_TRYB9</name>
<keyword evidence="2" id="KW-1133">Transmembrane helix</keyword>